<dbReference type="VEuPathDB" id="FungiDB:BTJ68_03676"/>
<name>A0A3M7AQF7_HORWE</name>
<accession>A0A3M7AQF7</accession>
<feature type="region of interest" description="Disordered" evidence="1">
    <location>
        <begin position="1"/>
        <end position="65"/>
    </location>
</feature>
<comment type="caution">
    <text evidence="2">The sequence shown here is derived from an EMBL/GenBank/DDBJ whole genome shotgun (WGS) entry which is preliminary data.</text>
</comment>
<feature type="compositionally biased region" description="Pro residues" evidence="1">
    <location>
        <begin position="43"/>
        <end position="52"/>
    </location>
</feature>
<dbReference type="EMBL" id="QWIM01000933">
    <property type="protein sequence ID" value="RMY29746.1"/>
    <property type="molecule type" value="Genomic_DNA"/>
</dbReference>
<dbReference type="Proteomes" id="UP000276864">
    <property type="component" value="Unassembled WGS sequence"/>
</dbReference>
<gene>
    <name evidence="2" type="ORF">D0866_08487</name>
</gene>
<sequence>MRAVKRKTNAADDRAHSSHETLSRRPSYLHTILLQSNTHSLPSPTPTPPSTMPPKEKKESNSGFTARDLDLIAAAIQSTKAPVEIDYKVFAEKAGLGGAPSAKASWHGLKKKMEKLNGGVVAVASPGGTPNEKAEKGSKKRKVDDVDDEAGEGDGKEEIPTGKAAKKGRKAPTTKAKGKKAAVVKAEAEEDEQDDGTPTPEGKDSGSGEVDGEEKLGETPTDDVGENIKVEN</sequence>
<evidence type="ECO:0000313" key="2">
    <source>
        <dbReference type="EMBL" id="RMY29746.1"/>
    </source>
</evidence>
<evidence type="ECO:0000256" key="1">
    <source>
        <dbReference type="SAM" id="MobiDB-lite"/>
    </source>
</evidence>
<dbReference type="AlphaFoldDB" id="A0A3M7AQF7"/>
<organism evidence="2 3">
    <name type="scientific">Hortaea werneckii</name>
    <name type="common">Black yeast</name>
    <name type="synonym">Cladosporium werneckii</name>
    <dbReference type="NCBI Taxonomy" id="91943"/>
    <lineage>
        <taxon>Eukaryota</taxon>
        <taxon>Fungi</taxon>
        <taxon>Dikarya</taxon>
        <taxon>Ascomycota</taxon>
        <taxon>Pezizomycotina</taxon>
        <taxon>Dothideomycetes</taxon>
        <taxon>Dothideomycetidae</taxon>
        <taxon>Mycosphaerellales</taxon>
        <taxon>Teratosphaeriaceae</taxon>
        <taxon>Hortaea</taxon>
    </lineage>
</organism>
<feature type="compositionally biased region" description="Basic and acidic residues" evidence="1">
    <location>
        <begin position="9"/>
        <end position="23"/>
    </location>
</feature>
<proteinExistence type="predicted"/>
<protein>
    <submittedName>
        <fullName evidence="2">Uncharacterized protein</fullName>
    </submittedName>
</protein>
<feature type="compositionally biased region" description="Basic residues" evidence="1">
    <location>
        <begin position="164"/>
        <end position="182"/>
    </location>
</feature>
<feature type="region of interest" description="Disordered" evidence="1">
    <location>
        <begin position="121"/>
        <end position="232"/>
    </location>
</feature>
<reference evidence="2 3" key="1">
    <citation type="journal article" date="2018" name="BMC Genomics">
        <title>Genomic evidence for intraspecific hybridization in a clonal and extremely halotolerant yeast.</title>
        <authorList>
            <person name="Gostincar C."/>
            <person name="Stajich J.E."/>
            <person name="Zupancic J."/>
            <person name="Zalar P."/>
            <person name="Gunde-Cimerman N."/>
        </authorList>
    </citation>
    <scope>NUCLEOTIDE SEQUENCE [LARGE SCALE GENOMIC DNA]</scope>
    <source>
        <strain evidence="2 3">EXF-6651</strain>
    </source>
</reference>
<evidence type="ECO:0000313" key="3">
    <source>
        <dbReference type="Proteomes" id="UP000276864"/>
    </source>
</evidence>